<accession>B2VYY9</accession>
<gene>
    <name evidence="1" type="ORF">PTRG_02629</name>
</gene>
<evidence type="ECO:0000313" key="2">
    <source>
        <dbReference type="Proteomes" id="UP000001471"/>
    </source>
</evidence>
<proteinExistence type="predicted"/>
<protein>
    <submittedName>
        <fullName evidence="1">Uncharacterized protein</fullName>
    </submittedName>
</protein>
<dbReference type="HOGENOM" id="CLU_114175_0_0_1"/>
<dbReference type="AlphaFoldDB" id="B2VYY9"/>
<dbReference type="Proteomes" id="UP000001471">
    <property type="component" value="Unassembled WGS sequence"/>
</dbReference>
<dbReference type="OrthoDB" id="3934814at2759"/>
<organism evidence="1 2">
    <name type="scientific">Pyrenophora tritici-repentis (strain Pt-1C-BFP)</name>
    <name type="common">Wheat tan spot fungus</name>
    <name type="synonym">Drechslera tritici-repentis</name>
    <dbReference type="NCBI Taxonomy" id="426418"/>
    <lineage>
        <taxon>Eukaryota</taxon>
        <taxon>Fungi</taxon>
        <taxon>Dikarya</taxon>
        <taxon>Ascomycota</taxon>
        <taxon>Pezizomycotina</taxon>
        <taxon>Dothideomycetes</taxon>
        <taxon>Pleosporomycetidae</taxon>
        <taxon>Pleosporales</taxon>
        <taxon>Pleosporineae</taxon>
        <taxon>Pleosporaceae</taxon>
        <taxon>Pyrenophora</taxon>
    </lineage>
</organism>
<sequence>MAQRRDQIKDDDHEIQLFHATIWGDQKRLKGLLAQRMLEANDSRNVEDQHRETLASTIVEALQTSNRLVQGEAPTFRGTHIAGNAVYTATANMLAASEDLIGEYERLDGIMRELRDEHADAHTSTWKRDVEVTDKQPRIHARAALRSVRNFLAAADEDGKHEVGDKDEDVAMEGLKPIKRSYELLKSREYADGQGDTDG</sequence>
<dbReference type="InParanoid" id="B2VYY9"/>
<name>B2VYY9_PYRTR</name>
<dbReference type="EMBL" id="DS231616">
    <property type="protein sequence ID" value="EDU45152.1"/>
    <property type="molecule type" value="Genomic_DNA"/>
</dbReference>
<evidence type="ECO:0000313" key="1">
    <source>
        <dbReference type="EMBL" id="EDU45152.1"/>
    </source>
</evidence>
<reference evidence="2" key="1">
    <citation type="journal article" date="2013" name="G3 (Bethesda)">
        <title>Comparative genomics of a plant-pathogenic fungus, Pyrenophora tritici-repentis, reveals transduplication and the impact of repeat elements on pathogenicity and population divergence.</title>
        <authorList>
            <person name="Manning V.A."/>
            <person name="Pandelova I."/>
            <person name="Dhillon B."/>
            <person name="Wilhelm L.J."/>
            <person name="Goodwin S.B."/>
            <person name="Berlin A.M."/>
            <person name="Figueroa M."/>
            <person name="Freitag M."/>
            <person name="Hane J.K."/>
            <person name="Henrissat B."/>
            <person name="Holman W.H."/>
            <person name="Kodira C.D."/>
            <person name="Martin J."/>
            <person name="Oliver R.P."/>
            <person name="Robbertse B."/>
            <person name="Schackwitz W."/>
            <person name="Schwartz D.C."/>
            <person name="Spatafora J.W."/>
            <person name="Turgeon B.G."/>
            <person name="Yandava C."/>
            <person name="Young S."/>
            <person name="Zhou S."/>
            <person name="Zeng Q."/>
            <person name="Grigoriev I.V."/>
            <person name="Ma L.-J."/>
            <person name="Ciuffetti L.M."/>
        </authorList>
    </citation>
    <scope>NUCLEOTIDE SEQUENCE [LARGE SCALE GENOMIC DNA]</scope>
    <source>
        <strain evidence="2">Pt-1C-BFP</strain>
    </source>
</reference>